<dbReference type="GO" id="GO:0007018">
    <property type="term" value="P:microtubule-based movement"/>
    <property type="evidence" value="ECO:0007669"/>
    <property type="project" value="InterPro"/>
</dbReference>
<dbReference type="GO" id="GO:0051231">
    <property type="term" value="P:spindle elongation"/>
    <property type="evidence" value="ECO:0007669"/>
    <property type="project" value="TreeGrafter"/>
</dbReference>
<dbReference type="InterPro" id="IPR019821">
    <property type="entry name" value="Kinesin_motor_CS"/>
</dbReference>
<comment type="subcellular location">
    <subcellularLocation>
        <location evidence="1">Cytoplasm</location>
    </subcellularLocation>
</comment>
<dbReference type="PANTHER" id="PTHR47969">
    <property type="entry name" value="CHROMOSOME-ASSOCIATED KINESIN KIF4A-RELATED"/>
    <property type="match status" value="1"/>
</dbReference>
<feature type="non-terminal residue" evidence="9">
    <location>
        <position position="320"/>
    </location>
</feature>
<dbReference type="Pfam" id="PF00225">
    <property type="entry name" value="Kinesin"/>
    <property type="match status" value="1"/>
</dbReference>
<dbReference type="Gene3D" id="3.40.850.10">
    <property type="entry name" value="Kinesin motor domain"/>
    <property type="match status" value="1"/>
</dbReference>
<dbReference type="GO" id="GO:0005524">
    <property type="term" value="F:ATP binding"/>
    <property type="evidence" value="ECO:0007669"/>
    <property type="project" value="UniProtKB-UniRule"/>
</dbReference>
<keyword evidence="4 6" id="KW-0067">ATP-binding</keyword>
<dbReference type="Proteomes" id="UP000242381">
    <property type="component" value="Unassembled WGS sequence"/>
</dbReference>
<evidence type="ECO:0000256" key="3">
    <source>
        <dbReference type="ARBA" id="ARBA00022741"/>
    </source>
</evidence>
<dbReference type="GO" id="GO:0005737">
    <property type="term" value="C:cytoplasm"/>
    <property type="evidence" value="ECO:0007669"/>
    <property type="project" value="UniProtKB-SubCell"/>
</dbReference>
<keyword evidence="2" id="KW-0963">Cytoplasm</keyword>
<evidence type="ECO:0000256" key="1">
    <source>
        <dbReference type="ARBA" id="ARBA00004496"/>
    </source>
</evidence>
<feature type="domain" description="Kinesin motor" evidence="8">
    <location>
        <begin position="1"/>
        <end position="311"/>
    </location>
</feature>
<accession>A0A1X0RXS0</accession>
<dbReference type="InterPro" id="IPR036961">
    <property type="entry name" value="Kinesin_motor_dom_sf"/>
</dbReference>
<dbReference type="SMART" id="SM00129">
    <property type="entry name" value="KISc"/>
    <property type="match status" value="1"/>
</dbReference>
<evidence type="ECO:0000256" key="5">
    <source>
        <dbReference type="ARBA" id="ARBA00023054"/>
    </source>
</evidence>
<sequence>RAFHFDFVYPSHATQEQVYESSIPPLLTSFIEGKNVTILAYGQTGSGKTYSMGTGSEPYINSDNQGIIHRFAHSLFGMMKQQTENYKYQVYVSYLELYNEEINDLLITKNDTEQHPSIREDTQGRIYWANVKEENVQTAEELLRCLRKGSLHRATGTTELNASSSRSHAIFSVILKQQFLKDERALEEAVDDNESIKRLISKFHFVDLAGSERLKKTNALGDRQKEGISINSGLLALGNVISALAERRISTSSSIIPQPHIPYRDSKLTRLLQDSLGGNSNTLMLACVSSSESDYAETLNTLKYANRARNIQNRVEINHE</sequence>
<keyword evidence="6 7" id="KW-0505">Motor protein</keyword>
<dbReference type="OMA" id="CINPAST"/>
<dbReference type="GO" id="GO:0008017">
    <property type="term" value="F:microtubule binding"/>
    <property type="evidence" value="ECO:0007669"/>
    <property type="project" value="InterPro"/>
</dbReference>
<keyword evidence="7" id="KW-0493">Microtubule</keyword>
<dbReference type="InterPro" id="IPR027417">
    <property type="entry name" value="P-loop_NTPase"/>
</dbReference>
<evidence type="ECO:0000256" key="6">
    <source>
        <dbReference type="PROSITE-ProRule" id="PRU00283"/>
    </source>
</evidence>
<dbReference type="GO" id="GO:0007052">
    <property type="term" value="P:mitotic spindle organization"/>
    <property type="evidence" value="ECO:0007669"/>
    <property type="project" value="TreeGrafter"/>
</dbReference>
<dbReference type="PANTHER" id="PTHR47969:SF15">
    <property type="entry name" value="CHROMOSOME-ASSOCIATED KINESIN KIF4A-RELATED"/>
    <property type="match status" value="1"/>
</dbReference>
<dbReference type="PROSITE" id="PS50067">
    <property type="entry name" value="KINESIN_MOTOR_2"/>
    <property type="match status" value="1"/>
</dbReference>
<evidence type="ECO:0000259" key="8">
    <source>
        <dbReference type="PROSITE" id="PS50067"/>
    </source>
</evidence>
<dbReference type="InterPro" id="IPR001752">
    <property type="entry name" value="Kinesin_motor_dom"/>
</dbReference>
<feature type="non-terminal residue" evidence="9">
    <location>
        <position position="1"/>
    </location>
</feature>
<proteinExistence type="inferred from homology"/>
<keyword evidence="5" id="KW-0175">Coiled coil</keyword>
<protein>
    <recommendedName>
        <fullName evidence="7">Kinesin-like protein</fullName>
    </recommendedName>
</protein>
<evidence type="ECO:0000313" key="9">
    <source>
        <dbReference type="EMBL" id="ORE16842.1"/>
    </source>
</evidence>
<dbReference type="PROSITE" id="PS00411">
    <property type="entry name" value="KINESIN_MOTOR_1"/>
    <property type="match status" value="1"/>
</dbReference>
<name>A0A1X0RXS0_RHIZD</name>
<reference evidence="9 10" key="1">
    <citation type="journal article" date="2016" name="Proc. Natl. Acad. Sci. U.S.A.">
        <title>Lipid metabolic changes in an early divergent fungus govern the establishment of a mutualistic symbiosis with endobacteria.</title>
        <authorList>
            <person name="Lastovetsky O.A."/>
            <person name="Gaspar M.L."/>
            <person name="Mondo S.J."/>
            <person name="LaButti K.M."/>
            <person name="Sandor L."/>
            <person name="Grigoriev I.V."/>
            <person name="Henry S.A."/>
            <person name="Pawlowska T.E."/>
        </authorList>
    </citation>
    <scope>NUCLEOTIDE SEQUENCE [LARGE SCALE GENOMIC DNA]</scope>
    <source>
        <strain evidence="9 10">ATCC 11559</strain>
    </source>
</reference>
<evidence type="ECO:0000256" key="4">
    <source>
        <dbReference type="ARBA" id="ARBA00022840"/>
    </source>
</evidence>
<dbReference type="GO" id="GO:0005875">
    <property type="term" value="C:microtubule associated complex"/>
    <property type="evidence" value="ECO:0007669"/>
    <property type="project" value="TreeGrafter"/>
</dbReference>
<dbReference type="EMBL" id="KV921373">
    <property type="protein sequence ID" value="ORE16842.1"/>
    <property type="molecule type" value="Genomic_DNA"/>
</dbReference>
<dbReference type="SUPFAM" id="SSF52540">
    <property type="entry name" value="P-loop containing nucleoside triphosphate hydrolases"/>
    <property type="match status" value="1"/>
</dbReference>
<dbReference type="VEuPathDB" id="FungiDB:BCV72DRAFT_171288"/>
<evidence type="ECO:0000313" key="10">
    <source>
        <dbReference type="Proteomes" id="UP000242381"/>
    </source>
</evidence>
<feature type="binding site" evidence="6">
    <location>
        <begin position="42"/>
        <end position="49"/>
    </location>
    <ligand>
        <name>ATP</name>
        <dbReference type="ChEBI" id="CHEBI:30616"/>
    </ligand>
</feature>
<comment type="similarity">
    <text evidence="6 7">Belongs to the TRAFAC class myosin-kinesin ATPase superfamily. Kinesin family.</text>
</comment>
<evidence type="ECO:0000256" key="7">
    <source>
        <dbReference type="RuleBase" id="RU000394"/>
    </source>
</evidence>
<dbReference type="InterPro" id="IPR027640">
    <property type="entry name" value="Kinesin-like_fam"/>
</dbReference>
<organism evidence="9 10">
    <name type="scientific">Rhizopus microsporus</name>
    <dbReference type="NCBI Taxonomy" id="58291"/>
    <lineage>
        <taxon>Eukaryota</taxon>
        <taxon>Fungi</taxon>
        <taxon>Fungi incertae sedis</taxon>
        <taxon>Mucoromycota</taxon>
        <taxon>Mucoromycotina</taxon>
        <taxon>Mucoromycetes</taxon>
        <taxon>Mucorales</taxon>
        <taxon>Mucorineae</taxon>
        <taxon>Rhizopodaceae</taxon>
        <taxon>Rhizopus</taxon>
    </lineage>
</organism>
<dbReference type="GO" id="GO:0005874">
    <property type="term" value="C:microtubule"/>
    <property type="evidence" value="ECO:0007669"/>
    <property type="project" value="UniProtKB-KW"/>
</dbReference>
<keyword evidence="3 6" id="KW-0547">Nucleotide-binding</keyword>
<dbReference type="PRINTS" id="PR00380">
    <property type="entry name" value="KINESINHEAVY"/>
</dbReference>
<evidence type="ECO:0000256" key="2">
    <source>
        <dbReference type="ARBA" id="ARBA00022490"/>
    </source>
</evidence>
<dbReference type="GO" id="GO:0003777">
    <property type="term" value="F:microtubule motor activity"/>
    <property type="evidence" value="ECO:0007669"/>
    <property type="project" value="InterPro"/>
</dbReference>
<gene>
    <name evidence="9" type="ORF">BCV71DRAFT_143997</name>
</gene>
<dbReference type="AlphaFoldDB" id="A0A1X0RXS0"/>